<keyword evidence="1" id="KW-0472">Membrane</keyword>
<proteinExistence type="predicted"/>
<protein>
    <recommendedName>
        <fullName evidence="4">Ionotropic receptor</fullName>
    </recommendedName>
</protein>
<reference evidence="2 3" key="1">
    <citation type="submission" date="2023-02" db="EMBL/GenBank/DDBJ databases">
        <title>LHISI_Scaffold_Assembly.</title>
        <authorList>
            <person name="Stuart O.P."/>
            <person name="Cleave R."/>
            <person name="Magrath M.J.L."/>
            <person name="Mikheyev A.S."/>
        </authorList>
    </citation>
    <scope>NUCLEOTIDE SEQUENCE [LARGE SCALE GENOMIC DNA]</scope>
    <source>
        <strain evidence="2">Daus_M_001</strain>
        <tissue evidence="2">Leg muscle</tissue>
    </source>
</reference>
<name>A0ABQ9G749_9NEOP</name>
<keyword evidence="1" id="KW-0812">Transmembrane</keyword>
<evidence type="ECO:0000256" key="1">
    <source>
        <dbReference type="SAM" id="Phobius"/>
    </source>
</evidence>
<keyword evidence="3" id="KW-1185">Reference proteome</keyword>
<gene>
    <name evidence="2" type="ORF">PR048_029797</name>
</gene>
<dbReference type="EMBL" id="JARBHB010000014">
    <property type="protein sequence ID" value="KAJ8868281.1"/>
    <property type="molecule type" value="Genomic_DNA"/>
</dbReference>
<evidence type="ECO:0000313" key="3">
    <source>
        <dbReference type="Proteomes" id="UP001159363"/>
    </source>
</evidence>
<feature type="transmembrane region" description="Helical" evidence="1">
    <location>
        <begin position="300"/>
        <end position="319"/>
    </location>
</feature>
<organism evidence="2 3">
    <name type="scientific">Dryococelus australis</name>
    <dbReference type="NCBI Taxonomy" id="614101"/>
    <lineage>
        <taxon>Eukaryota</taxon>
        <taxon>Metazoa</taxon>
        <taxon>Ecdysozoa</taxon>
        <taxon>Arthropoda</taxon>
        <taxon>Hexapoda</taxon>
        <taxon>Insecta</taxon>
        <taxon>Pterygota</taxon>
        <taxon>Neoptera</taxon>
        <taxon>Polyneoptera</taxon>
        <taxon>Phasmatodea</taxon>
        <taxon>Verophasmatodea</taxon>
        <taxon>Anareolatae</taxon>
        <taxon>Phasmatidae</taxon>
        <taxon>Eurycanthinae</taxon>
        <taxon>Dryococelus</taxon>
    </lineage>
</organism>
<feature type="transmembrane region" description="Helical" evidence="1">
    <location>
        <begin position="255"/>
        <end position="273"/>
    </location>
</feature>
<dbReference type="Proteomes" id="UP001159363">
    <property type="component" value="Chromosome 13"/>
</dbReference>
<comment type="caution">
    <text evidence="2">The sequence shown here is derived from an EMBL/GenBank/DDBJ whole genome shotgun (WGS) entry which is preliminary data.</text>
</comment>
<keyword evidence="1" id="KW-1133">Transmembrane helix</keyword>
<evidence type="ECO:0000313" key="2">
    <source>
        <dbReference type="EMBL" id="KAJ8868281.1"/>
    </source>
</evidence>
<evidence type="ECO:0008006" key="4">
    <source>
        <dbReference type="Google" id="ProtNLM"/>
    </source>
</evidence>
<accession>A0ABQ9G749</accession>
<sequence>MNIIPNNTGDYKDIHGRRAFVVFSEDNNYEFFIKSAAEIFMPDIWENLSFFILVSAAQLQGSATKLEDILRTYWTKLEVIHSIFIFTYSLDVPPSTANTTDVQIFSFNPFSNGGSFTQIPLQIAQMCTVIFDEMLHDAKGFPITAQIPELAPYVYKTLTHNGDITCDGPFCEVFQVIMERHNFTVERDIGEKITNLTLWSLPDSYGKIYDSYMYPDMLLIAEQLNRSTPLIIVVPTAERMPRWKNAILLSSSATWKAYLTLILLVIVLCRLITQAPQLESLEILRTLLVRTIFYKTKTNSLRLFLMSMSLFNIIFNNAYTGSFHSYRMVPQYYDEFNTINEFFKGEKKISIPSHMNETSCTILQC</sequence>